<accession>A0A5C3NV92</accession>
<evidence type="ECO:0000313" key="2">
    <source>
        <dbReference type="Proteomes" id="UP000308197"/>
    </source>
</evidence>
<dbReference type="Proteomes" id="UP000308197">
    <property type="component" value="Unassembled WGS sequence"/>
</dbReference>
<dbReference type="InParanoid" id="A0A5C3NV92"/>
<evidence type="ECO:0000313" key="1">
    <source>
        <dbReference type="EMBL" id="TFK80487.1"/>
    </source>
</evidence>
<reference evidence="1 2" key="1">
    <citation type="journal article" date="2019" name="Nat. Ecol. Evol.">
        <title>Megaphylogeny resolves global patterns of mushroom evolution.</title>
        <authorList>
            <person name="Varga T."/>
            <person name="Krizsan K."/>
            <person name="Foldi C."/>
            <person name="Dima B."/>
            <person name="Sanchez-Garcia M."/>
            <person name="Sanchez-Ramirez S."/>
            <person name="Szollosi G.J."/>
            <person name="Szarkandi J.G."/>
            <person name="Papp V."/>
            <person name="Albert L."/>
            <person name="Andreopoulos W."/>
            <person name="Angelini C."/>
            <person name="Antonin V."/>
            <person name="Barry K.W."/>
            <person name="Bougher N.L."/>
            <person name="Buchanan P."/>
            <person name="Buyck B."/>
            <person name="Bense V."/>
            <person name="Catcheside P."/>
            <person name="Chovatia M."/>
            <person name="Cooper J."/>
            <person name="Damon W."/>
            <person name="Desjardin D."/>
            <person name="Finy P."/>
            <person name="Geml J."/>
            <person name="Haridas S."/>
            <person name="Hughes K."/>
            <person name="Justo A."/>
            <person name="Karasinski D."/>
            <person name="Kautmanova I."/>
            <person name="Kiss B."/>
            <person name="Kocsube S."/>
            <person name="Kotiranta H."/>
            <person name="LaButti K.M."/>
            <person name="Lechner B.E."/>
            <person name="Liimatainen K."/>
            <person name="Lipzen A."/>
            <person name="Lukacs Z."/>
            <person name="Mihaltcheva S."/>
            <person name="Morgado L.N."/>
            <person name="Niskanen T."/>
            <person name="Noordeloos M.E."/>
            <person name="Ohm R.A."/>
            <person name="Ortiz-Santana B."/>
            <person name="Ovrebo C."/>
            <person name="Racz N."/>
            <person name="Riley R."/>
            <person name="Savchenko A."/>
            <person name="Shiryaev A."/>
            <person name="Soop K."/>
            <person name="Spirin V."/>
            <person name="Szebenyi C."/>
            <person name="Tomsovsky M."/>
            <person name="Tulloss R.E."/>
            <person name="Uehling J."/>
            <person name="Grigoriev I.V."/>
            <person name="Vagvolgyi C."/>
            <person name="Papp T."/>
            <person name="Martin F.M."/>
            <person name="Miettinen O."/>
            <person name="Hibbett D.S."/>
            <person name="Nagy L.G."/>
        </authorList>
    </citation>
    <scope>NUCLEOTIDE SEQUENCE [LARGE SCALE GENOMIC DNA]</scope>
    <source>
        <strain evidence="1 2">HHB13444</strain>
    </source>
</reference>
<feature type="non-terminal residue" evidence="1">
    <location>
        <position position="1"/>
    </location>
</feature>
<feature type="non-terminal residue" evidence="1">
    <location>
        <position position="270"/>
    </location>
</feature>
<dbReference type="EMBL" id="ML211762">
    <property type="protein sequence ID" value="TFK80487.1"/>
    <property type="molecule type" value="Genomic_DNA"/>
</dbReference>
<keyword evidence="2" id="KW-1185">Reference proteome</keyword>
<protein>
    <submittedName>
        <fullName evidence="1">Uncharacterized protein</fullName>
    </submittedName>
</protein>
<dbReference type="STRING" id="1314778.A0A5C3NV92"/>
<gene>
    <name evidence="1" type="ORF">K466DRAFT_473562</name>
</gene>
<proteinExistence type="predicted"/>
<name>A0A5C3NV92_9APHY</name>
<sequence>PHDGFPVVHRDDPDSAIRGMANDWIREIWSDRPGTSLFVDIFNYKYTEEDAHNRRVADTLRRAIEFASEEADFDVVPPEPEEGRHLRARDLPTTWAIRGLTQQGTARVLARSTWSFAAISFTVAPRSAAIPSWLFMLEGFLNDNVRNIRAALMRVLDEAEMREWLERMVAVNPEFTGWDTDDAVQQVLRSLRIETFQLTNGNYITNVYMRSPTRDPREWRRWVAALRTRRYRSFANGTGRVRYVAPCAGCGGVNHPMHLCPFPRIRGWNG</sequence>
<organism evidence="1 2">
    <name type="scientific">Polyporus arcularius HHB13444</name>
    <dbReference type="NCBI Taxonomy" id="1314778"/>
    <lineage>
        <taxon>Eukaryota</taxon>
        <taxon>Fungi</taxon>
        <taxon>Dikarya</taxon>
        <taxon>Basidiomycota</taxon>
        <taxon>Agaricomycotina</taxon>
        <taxon>Agaricomycetes</taxon>
        <taxon>Polyporales</taxon>
        <taxon>Polyporaceae</taxon>
        <taxon>Polyporus</taxon>
    </lineage>
</organism>
<dbReference type="AlphaFoldDB" id="A0A5C3NV92"/>